<sequence>MFFTLNNNGFMFTQSVEQLHCQQCNKFLADRFVEGGCPNVGCNYEDARGDQCDGCGKLVNAVELKNPRCKICNNTPVLKCSDQFYIDLPKLEPLLYHWIKLRNSGWSHNSQVIAKAWLKEGLKPRCITRDLKWGVPVPLDGFREKVFYVWFDAPLGYISITKAYTEDYKKWWTPAKGEEVTLYQFMAKDNVPFHSVLFPAMLLGANKGYVTVNHLMATEYLNYEDGKFSKSRGVGVFGTDAQSTGIPSDVWRFYLLYVRPESQDSSFSWTDLVTKNNSELLNNLGNFINRALVFAKNNYKGMVPEINPTEEDFHLLALCTRELKGYVESLEKSKLRDGIRHILSISRLGNQYMQSNQPWVLLKGSDDEKLRAGTVIGICCNLSCLIATLLQPYMPETSENLKKQLNTSNIVLIPSNPEIVTMLPAGHKLGEPSPLFAKIEPSVAEELKKKFAGKQQSKESSPSGDLKSAGDLEAAVASQGDKVRQLKSSGADKSVWQPEVKILLDLKKQLEALKINSAPNSAPTKTDVVDSNAAQKIEEEVAKQALVVRKLKEGGAAKSVWQPEVDKLLALKKQLASASGAPVAATQKSKKSKK</sequence>
<dbReference type="Gene3D" id="2.170.220.10">
    <property type="match status" value="1"/>
</dbReference>
<keyword evidence="10" id="KW-0694">RNA-binding</keyword>
<dbReference type="GO" id="GO:0005524">
    <property type="term" value="F:ATP binding"/>
    <property type="evidence" value="ECO:0007669"/>
    <property type="project" value="UniProtKB-KW"/>
</dbReference>
<name>A0A9N9SPS0_DIABA</name>
<evidence type="ECO:0000256" key="8">
    <source>
        <dbReference type="ARBA" id="ARBA00022741"/>
    </source>
</evidence>
<dbReference type="CDD" id="cd07957">
    <property type="entry name" value="Anticodon_Ia_Met"/>
    <property type="match status" value="1"/>
</dbReference>
<dbReference type="FunFam" id="1.10.287.10:FF:000014">
    <property type="entry name" value="Methionyl-tRNA synthetase"/>
    <property type="match status" value="2"/>
</dbReference>
<evidence type="ECO:0000256" key="5">
    <source>
        <dbReference type="ARBA" id="ARBA00022490"/>
    </source>
</evidence>
<feature type="region of interest" description="Disordered" evidence="16">
    <location>
        <begin position="448"/>
        <end position="472"/>
    </location>
</feature>
<dbReference type="InterPro" id="IPR009068">
    <property type="entry name" value="uS15_NS1_RNA-bd_sf"/>
</dbReference>
<feature type="domain" description="WHEP-TRS" evidence="17">
    <location>
        <begin position="468"/>
        <end position="524"/>
    </location>
</feature>
<dbReference type="InterPro" id="IPR041872">
    <property type="entry name" value="Anticodon_Met"/>
</dbReference>
<dbReference type="PRINTS" id="PR01041">
    <property type="entry name" value="TRNASYNTHMET"/>
</dbReference>
<proteinExistence type="inferred from homology"/>
<keyword evidence="9 15" id="KW-0067">ATP-binding</keyword>
<dbReference type="InterPro" id="IPR014758">
    <property type="entry name" value="Met-tRNA_synth"/>
</dbReference>
<dbReference type="OrthoDB" id="5844513at2759"/>
<dbReference type="SUPFAM" id="SSF52374">
    <property type="entry name" value="Nucleotidylyl transferase"/>
    <property type="match status" value="1"/>
</dbReference>
<evidence type="ECO:0000256" key="14">
    <source>
        <dbReference type="ARBA" id="ARBA00047364"/>
    </source>
</evidence>
<evidence type="ECO:0000256" key="1">
    <source>
        <dbReference type="ARBA" id="ARBA00004496"/>
    </source>
</evidence>
<dbReference type="InterPro" id="IPR033911">
    <property type="entry name" value="MetRS_core"/>
</dbReference>
<protein>
    <recommendedName>
        <fullName evidence="4">Methionine--tRNA ligase, cytoplasmic</fullName>
        <ecNumber evidence="3">6.1.1.10</ecNumber>
    </recommendedName>
    <alternativeName>
        <fullName evidence="13">Methionyl-tRNA synthetase</fullName>
    </alternativeName>
</protein>
<evidence type="ECO:0000256" key="7">
    <source>
        <dbReference type="ARBA" id="ARBA00022598"/>
    </source>
</evidence>
<evidence type="ECO:0000256" key="13">
    <source>
        <dbReference type="ARBA" id="ARBA00030904"/>
    </source>
</evidence>
<dbReference type="InterPro" id="IPR029038">
    <property type="entry name" value="MetRS_Zn"/>
</dbReference>
<dbReference type="Gene3D" id="1.10.730.10">
    <property type="entry name" value="Isoleucyl-tRNA Synthetase, Domain 1"/>
    <property type="match status" value="1"/>
</dbReference>
<dbReference type="CDD" id="cd00939">
    <property type="entry name" value="MetRS_RNA"/>
    <property type="match status" value="2"/>
</dbReference>
<comment type="subcellular location">
    <subcellularLocation>
        <location evidence="1">Cytoplasm</location>
    </subcellularLocation>
</comment>
<keyword evidence="19" id="KW-1185">Reference proteome</keyword>
<dbReference type="AlphaFoldDB" id="A0A9N9SPS0"/>
<dbReference type="SUPFAM" id="SSF57770">
    <property type="entry name" value="Methionyl-tRNA synthetase (MetRS), Zn-domain"/>
    <property type="match status" value="1"/>
</dbReference>
<dbReference type="Gene3D" id="1.10.287.10">
    <property type="entry name" value="S15/NS1, RNA-binding"/>
    <property type="match status" value="2"/>
</dbReference>
<dbReference type="Pfam" id="PF09334">
    <property type="entry name" value="tRNA-synt_1g"/>
    <property type="match status" value="1"/>
</dbReference>
<evidence type="ECO:0000256" key="12">
    <source>
        <dbReference type="ARBA" id="ARBA00023146"/>
    </source>
</evidence>
<dbReference type="Pfam" id="PF19303">
    <property type="entry name" value="Anticodon_3"/>
    <property type="match status" value="1"/>
</dbReference>
<comment type="similarity">
    <text evidence="2 15">Belongs to the class-I aminoacyl-tRNA synthetase family.</text>
</comment>
<dbReference type="GO" id="GO:0017101">
    <property type="term" value="C:aminoacyl-tRNA synthetase multienzyme complex"/>
    <property type="evidence" value="ECO:0007669"/>
    <property type="project" value="TreeGrafter"/>
</dbReference>
<keyword evidence="6" id="KW-0820">tRNA-binding</keyword>
<dbReference type="GO" id="GO:0006431">
    <property type="term" value="P:methionyl-tRNA aminoacylation"/>
    <property type="evidence" value="ECO:0007669"/>
    <property type="project" value="InterPro"/>
</dbReference>
<dbReference type="InterPro" id="IPR023458">
    <property type="entry name" value="Met-tRNA_ligase_1"/>
</dbReference>
<evidence type="ECO:0000256" key="16">
    <source>
        <dbReference type="SAM" id="MobiDB-lite"/>
    </source>
</evidence>
<dbReference type="Pfam" id="PF00458">
    <property type="entry name" value="WHEP-TRS"/>
    <property type="match status" value="2"/>
</dbReference>
<dbReference type="Gene3D" id="3.40.50.620">
    <property type="entry name" value="HUPs"/>
    <property type="match status" value="1"/>
</dbReference>
<dbReference type="EMBL" id="OU898277">
    <property type="protein sequence ID" value="CAG9829132.1"/>
    <property type="molecule type" value="Genomic_DNA"/>
</dbReference>
<dbReference type="GO" id="GO:0000049">
    <property type="term" value="F:tRNA binding"/>
    <property type="evidence" value="ECO:0007669"/>
    <property type="project" value="UniProtKB-KW"/>
</dbReference>
<gene>
    <name evidence="18" type="ORF">DIABBA_LOCUS2986</name>
</gene>
<dbReference type="GO" id="GO:0004825">
    <property type="term" value="F:methionine-tRNA ligase activity"/>
    <property type="evidence" value="ECO:0007669"/>
    <property type="project" value="UniProtKB-EC"/>
</dbReference>
<dbReference type="Proteomes" id="UP001153709">
    <property type="component" value="Chromosome 2"/>
</dbReference>
<evidence type="ECO:0000259" key="17">
    <source>
        <dbReference type="PROSITE" id="PS51185"/>
    </source>
</evidence>
<dbReference type="SUPFAM" id="SSF47060">
    <property type="entry name" value="S15/NS1 RNA-binding domain"/>
    <property type="match status" value="2"/>
</dbReference>
<accession>A0A9N9SPS0</accession>
<reference evidence="18" key="1">
    <citation type="submission" date="2022-01" db="EMBL/GenBank/DDBJ databases">
        <authorList>
            <person name="King R."/>
        </authorList>
    </citation>
    <scope>NUCLEOTIDE SEQUENCE</scope>
</reference>
<dbReference type="SUPFAM" id="SSF47323">
    <property type="entry name" value="Anticodon-binding domain of a subclass of class I aminoacyl-tRNA synthetases"/>
    <property type="match status" value="1"/>
</dbReference>
<feature type="domain" description="WHEP-TRS" evidence="17">
    <location>
        <begin position="533"/>
        <end position="589"/>
    </location>
</feature>
<evidence type="ECO:0000256" key="4">
    <source>
        <dbReference type="ARBA" id="ARBA00018335"/>
    </source>
</evidence>
<evidence type="ECO:0000313" key="19">
    <source>
        <dbReference type="Proteomes" id="UP001153709"/>
    </source>
</evidence>
<dbReference type="InterPro" id="IPR014729">
    <property type="entry name" value="Rossmann-like_a/b/a_fold"/>
</dbReference>
<dbReference type="PROSITE" id="PS51185">
    <property type="entry name" value="WHEP_TRS_2"/>
    <property type="match status" value="2"/>
</dbReference>
<dbReference type="GO" id="GO:0005829">
    <property type="term" value="C:cytosol"/>
    <property type="evidence" value="ECO:0007669"/>
    <property type="project" value="TreeGrafter"/>
</dbReference>
<dbReference type="SMART" id="SM00991">
    <property type="entry name" value="WHEP-TRS"/>
    <property type="match status" value="2"/>
</dbReference>
<evidence type="ECO:0000256" key="3">
    <source>
        <dbReference type="ARBA" id="ARBA00012838"/>
    </source>
</evidence>
<dbReference type="InterPro" id="IPR009080">
    <property type="entry name" value="tRNAsynth_Ia_anticodon-bd"/>
</dbReference>
<organism evidence="18 19">
    <name type="scientific">Diabrotica balteata</name>
    <name type="common">Banded cucumber beetle</name>
    <dbReference type="NCBI Taxonomy" id="107213"/>
    <lineage>
        <taxon>Eukaryota</taxon>
        <taxon>Metazoa</taxon>
        <taxon>Ecdysozoa</taxon>
        <taxon>Arthropoda</taxon>
        <taxon>Hexapoda</taxon>
        <taxon>Insecta</taxon>
        <taxon>Pterygota</taxon>
        <taxon>Neoptera</taxon>
        <taxon>Endopterygota</taxon>
        <taxon>Coleoptera</taxon>
        <taxon>Polyphaga</taxon>
        <taxon>Cucujiformia</taxon>
        <taxon>Chrysomeloidea</taxon>
        <taxon>Chrysomelidae</taxon>
        <taxon>Galerucinae</taxon>
        <taxon>Diabroticina</taxon>
        <taxon>Diabroticites</taxon>
        <taxon>Diabrotica</taxon>
    </lineage>
</organism>
<comment type="catalytic activity">
    <reaction evidence="14">
        <text>tRNA(Met) + L-methionine + ATP = L-methionyl-tRNA(Met) + AMP + diphosphate</text>
        <dbReference type="Rhea" id="RHEA:13481"/>
        <dbReference type="Rhea" id="RHEA-COMP:9667"/>
        <dbReference type="Rhea" id="RHEA-COMP:9698"/>
        <dbReference type="ChEBI" id="CHEBI:30616"/>
        <dbReference type="ChEBI" id="CHEBI:33019"/>
        <dbReference type="ChEBI" id="CHEBI:57844"/>
        <dbReference type="ChEBI" id="CHEBI:78442"/>
        <dbReference type="ChEBI" id="CHEBI:78530"/>
        <dbReference type="ChEBI" id="CHEBI:456215"/>
        <dbReference type="EC" id="6.1.1.10"/>
    </reaction>
</comment>
<keyword evidence="8 15" id="KW-0547">Nucleotide-binding</keyword>
<dbReference type="InterPro" id="IPR000738">
    <property type="entry name" value="WHEP-TRS_dom"/>
</dbReference>
<dbReference type="FunFam" id="1.10.730.10:FF:000031">
    <property type="entry name" value="Putative Methionyl-tRNA synthetase"/>
    <property type="match status" value="1"/>
</dbReference>
<evidence type="ECO:0000256" key="6">
    <source>
        <dbReference type="ARBA" id="ARBA00022555"/>
    </source>
</evidence>
<evidence type="ECO:0000256" key="9">
    <source>
        <dbReference type="ARBA" id="ARBA00022840"/>
    </source>
</evidence>
<keyword evidence="5" id="KW-0963">Cytoplasm</keyword>
<keyword evidence="11 15" id="KW-0648">Protein biosynthesis</keyword>
<dbReference type="InterPro" id="IPR015413">
    <property type="entry name" value="Methionyl/Leucyl_tRNA_Synth"/>
</dbReference>
<evidence type="ECO:0000313" key="18">
    <source>
        <dbReference type="EMBL" id="CAG9829132.1"/>
    </source>
</evidence>
<keyword evidence="7 15" id="KW-0436">Ligase</keyword>
<evidence type="ECO:0000256" key="10">
    <source>
        <dbReference type="ARBA" id="ARBA00022884"/>
    </source>
</evidence>
<feature type="compositionally biased region" description="Polar residues" evidence="16">
    <location>
        <begin position="454"/>
        <end position="463"/>
    </location>
</feature>
<evidence type="ECO:0000256" key="2">
    <source>
        <dbReference type="ARBA" id="ARBA00005594"/>
    </source>
</evidence>
<evidence type="ECO:0000256" key="15">
    <source>
        <dbReference type="RuleBase" id="RU363039"/>
    </source>
</evidence>
<evidence type="ECO:0000256" key="11">
    <source>
        <dbReference type="ARBA" id="ARBA00022917"/>
    </source>
</evidence>
<dbReference type="NCBIfam" id="TIGR00398">
    <property type="entry name" value="metG"/>
    <property type="match status" value="1"/>
</dbReference>
<dbReference type="PANTHER" id="PTHR45765">
    <property type="entry name" value="METHIONINE--TRNA LIGASE"/>
    <property type="match status" value="1"/>
</dbReference>
<dbReference type="FunFam" id="2.20.28.20:FF:000001">
    <property type="entry name" value="Methionine--tRNA ligase"/>
    <property type="match status" value="1"/>
</dbReference>
<dbReference type="EC" id="6.1.1.10" evidence="3"/>
<keyword evidence="12 15" id="KW-0030">Aminoacyl-tRNA synthetase</keyword>
<dbReference type="PANTHER" id="PTHR45765:SF1">
    <property type="entry name" value="METHIONINE--TRNA LIGASE, CYTOPLASMIC"/>
    <property type="match status" value="1"/>
</dbReference>